<evidence type="ECO:0000256" key="6">
    <source>
        <dbReference type="ARBA" id="ARBA00022553"/>
    </source>
</evidence>
<dbReference type="SUPFAM" id="SSF52058">
    <property type="entry name" value="L domain-like"/>
    <property type="match status" value="1"/>
</dbReference>
<dbReference type="InterPro" id="IPR032675">
    <property type="entry name" value="LRR_dom_sf"/>
</dbReference>
<comment type="caution">
    <text evidence="24">The sequence shown here is derived from an EMBL/GenBank/DDBJ whole genome shotgun (WGS) entry which is preliminary data.</text>
</comment>
<keyword evidence="10" id="KW-0732">Signal</keyword>
<dbReference type="InterPro" id="IPR003591">
    <property type="entry name" value="Leu-rich_rpt_typical-subtyp"/>
</dbReference>
<keyword evidence="5" id="KW-0723">Serine/threonine-protein kinase</keyword>
<evidence type="ECO:0000256" key="9">
    <source>
        <dbReference type="ARBA" id="ARBA00022692"/>
    </source>
</evidence>
<dbReference type="InterPro" id="IPR051809">
    <property type="entry name" value="Plant_receptor-like_S/T_kinase"/>
</dbReference>
<evidence type="ECO:0000256" key="15">
    <source>
        <dbReference type="ARBA" id="ARBA00022989"/>
    </source>
</evidence>
<dbReference type="FunFam" id="1.10.510.10:FF:000358">
    <property type="entry name" value="Putative leucine-rich repeat receptor-like serine/threonine-protein kinase"/>
    <property type="match status" value="1"/>
</dbReference>
<proteinExistence type="inferred from homology"/>
<dbReference type="GO" id="GO:0005886">
    <property type="term" value="C:plasma membrane"/>
    <property type="evidence" value="ECO:0007669"/>
    <property type="project" value="UniProtKB-SubCell"/>
</dbReference>
<dbReference type="InterPro" id="IPR011009">
    <property type="entry name" value="Kinase-like_dom_sf"/>
</dbReference>
<keyword evidence="15 22" id="KW-1133">Transmembrane helix</keyword>
<dbReference type="InterPro" id="IPR008271">
    <property type="entry name" value="Ser/Thr_kinase_AS"/>
</dbReference>
<dbReference type="PROSITE" id="PS51450">
    <property type="entry name" value="LRR"/>
    <property type="match status" value="1"/>
</dbReference>
<comment type="similarity">
    <text evidence="2">Belongs to the protein kinase superfamily. Ser/Thr protein kinase family.</text>
</comment>
<evidence type="ECO:0000256" key="20">
    <source>
        <dbReference type="ARBA" id="ARBA00048679"/>
    </source>
</evidence>
<dbReference type="PROSITE" id="PS00108">
    <property type="entry name" value="PROTEIN_KINASE_ST"/>
    <property type="match status" value="1"/>
</dbReference>
<dbReference type="EC" id="2.7.11.1" evidence="3"/>
<evidence type="ECO:0000256" key="8">
    <source>
        <dbReference type="ARBA" id="ARBA00022679"/>
    </source>
</evidence>
<dbReference type="SMART" id="SM00220">
    <property type="entry name" value="S_TKc"/>
    <property type="match status" value="1"/>
</dbReference>
<keyword evidence="11" id="KW-0677">Repeat</keyword>
<evidence type="ECO:0000256" key="4">
    <source>
        <dbReference type="ARBA" id="ARBA00022475"/>
    </source>
</evidence>
<dbReference type="FunFam" id="3.80.10.10:FF:000317">
    <property type="entry name" value="Inactive leucine-rich repeat receptor-like protein kinase"/>
    <property type="match status" value="1"/>
</dbReference>
<name>A0AAD9TVD5_9ROSI</name>
<evidence type="ECO:0000256" key="12">
    <source>
        <dbReference type="ARBA" id="ARBA00022741"/>
    </source>
</evidence>
<evidence type="ECO:0000256" key="17">
    <source>
        <dbReference type="ARBA" id="ARBA00023170"/>
    </source>
</evidence>
<evidence type="ECO:0000256" key="1">
    <source>
        <dbReference type="ARBA" id="ARBA00004162"/>
    </source>
</evidence>
<keyword evidence="18" id="KW-0325">Glycoprotein</keyword>
<evidence type="ECO:0000256" key="2">
    <source>
        <dbReference type="ARBA" id="ARBA00008684"/>
    </source>
</evidence>
<dbReference type="Gene3D" id="1.10.510.10">
    <property type="entry name" value="Transferase(Phosphotransferase) domain 1"/>
    <property type="match status" value="1"/>
</dbReference>
<evidence type="ECO:0000256" key="18">
    <source>
        <dbReference type="ARBA" id="ARBA00023180"/>
    </source>
</evidence>
<comment type="subcellular location">
    <subcellularLocation>
        <location evidence="1">Cell membrane</location>
        <topology evidence="1">Single-pass membrane protein</topology>
    </subcellularLocation>
</comment>
<dbReference type="Pfam" id="PF07714">
    <property type="entry name" value="PK_Tyr_Ser-Thr"/>
    <property type="match status" value="1"/>
</dbReference>
<evidence type="ECO:0000256" key="19">
    <source>
        <dbReference type="ARBA" id="ARBA00047899"/>
    </source>
</evidence>
<evidence type="ECO:0000259" key="23">
    <source>
        <dbReference type="PROSITE" id="PS50011"/>
    </source>
</evidence>
<evidence type="ECO:0000256" key="10">
    <source>
        <dbReference type="ARBA" id="ARBA00022729"/>
    </source>
</evidence>
<keyword evidence="12 21" id="KW-0547">Nucleotide-binding</keyword>
<keyword evidence="9 22" id="KW-0812">Transmembrane</keyword>
<dbReference type="Pfam" id="PF00560">
    <property type="entry name" value="LRR_1"/>
    <property type="match status" value="2"/>
</dbReference>
<dbReference type="AlphaFoldDB" id="A0AAD9TVD5"/>
<evidence type="ECO:0000313" key="24">
    <source>
        <dbReference type="EMBL" id="KAK2642490.1"/>
    </source>
</evidence>
<feature type="domain" description="Protein kinase" evidence="23">
    <location>
        <begin position="710"/>
        <end position="992"/>
    </location>
</feature>
<comment type="catalytic activity">
    <reaction evidence="20">
        <text>L-seryl-[protein] + ATP = O-phospho-L-seryl-[protein] + ADP + H(+)</text>
        <dbReference type="Rhea" id="RHEA:17989"/>
        <dbReference type="Rhea" id="RHEA-COMP:9863"/>
        <dbReference type="Rhea" id="RHEA-COMP:11604"/>
        <dbReference type="ChEBI" id="CHEBI:15378"/>
        <dbReference type="ChEBI" id="CHEBI:29999"/>
        <dbReference type="ChEBI" id="CHEBI:30616"/>
        <dbReference type="ChEBI" id="CHEBI:83421"/>
        <dbReference type="ChEBI" id="CHEBI:456216"/>
        <dbReference type="EC" id="2.7.11.1"/>
    </reaction>
</comment>
<keyword evidence="25" id="KW-1185">Reference proteome</keyword>
<keyword evidence="8" id="KW-0808">Transferase</keyword>
<keyword evidence="13" id="KW-0418">Kinase</keyword>
<dbReference type="Gene3D" id="3.80.10.10">
    <property type="entry name" value="Ribonuclease Inhibitor"/>
    <property type="match status" value="4"/>
</dbReference>
<evidence type="ECO:0000256" key="11">
    <source>
        <dbReference type="ARBA" id="ARBA00022737"/>
    </source>
</evidence>
<evidence type="ECO:0000313" key="25">
    <source>
        <dbReference type="Proteomes" id="UP001280121"/>
    </source>
</evidence>
<dbReference type="FunFam" id="3.30.200.20:FF:000661">
    <property type="entry name" value="Serine-threonine protein kinase plant-type"/>
    <property type="match status" value="1"/>
</dbReference>
<dbReference type="InterPro" id="IPR013210">
    <property type="entry name" value="LRR_N_plant-typ"/>
</dbReference>
<dbReference type="FunFam" id="3.80.10.10:FF:000095">
    <property type="entry name" value="LRR receptor-like serine/threonine-protein kinase GSO1"/>
    <property type="match status" value="1"/>
</dbReference>
<dbReference type="GO" id="GO:0004674">
    <property type="term" value="F:protein serine/threonine kinase activity"/>
    <property type="evidence" value="ECO:0007669"/>
    <property type="project" value="UniProtKB-KW"/>
</dbReference>
<evidence type="ECO:0000256" key="13">
    <source>
        <dbReference type="ARBA" id="ARBA00022777"/>
    </source>
</evidence>
<evidence type="ECO:0000256" key="16">
    <source>
        <dbReference type="ARBA" id="ARBA00023136"/>
    </source>
</evidence>
<dbReference type="InterPro" id="IPR001611">
    <property type="entry name" value="Leu-rich_rpt"/>
</dbReference>
<dbReference type="Pfam" id="PF13855">
    <property type="entry name" value="LRR_8"/>
    <property type="match status" value="3"/>
</dbReference>
<dbReference type="PANTHER" id="PTHR27008">
    <property type="entry name" value="OS04G0122200 PROTEIN"/>
    <property type="match status" value="1"/>
</dbReference>
<evidence type="ECO:0000256" key="5">
    <source>
        <dbReference type="ARBA" id="ARBA00022527"/>
    </source>
</evidence>
<dbReference type="PROSITE" id="PS00107">
    <property type="entry name" value="PROTEIN_KINASE_ATP"/>
    <property type="match status" value="1"/>
</dbReference>
<accession>A0AAD9TVD5</accession>
<dbReference type="GO" id="GO:0005524">
    <property type="term" value="F:ATP binding"/>
    <property type="evidence" value="ECO:0007669"/>
    <property type="project" value="UniProtKB-UniRule"/>
</dbReference>
<dbReference type="InterPro" id="IPR055414">
    <property type="entry name" value="LRR_R13L4/SHOC2-like"/>
</dbReference>
<dbReference type="PANTHER" id="PTHR27008:SF585">
    <property type="entry name" value="PROTEIN KINASE DOMAIN-CONTAINING PROTEIN"/>
    <property type="match status" value="1"/>
</dbReference>
<evidence type="ECO:0000256" key="7">
    <source>
        <dbReference type="ARBA" id="ARBA00022614"/>
    </source>
</evidence>
<keyword evidence="6" id="KW-0597">Phosphoprotein</keyword>
<keyword evidence="16 22" id="KW-0472">Membrane</keyword>
<organism evidence="24 25">
    <name type="scientific">Dipteronia dyeriana</name>
    <dbReference type="NCBI Taxonomy" id="168575"/>
    <lineage>
        <taxon>Eukaryota</taxon>
        <taxon>Viridiplantae</taxon>
        <taxon>Streptophyta</taxon>
        <taxon>Embryophyta</taxon>
        <taxon>Tracheophyta</taxon>
        <taxon>Spermatophyta</taxon>
        <taxon>Magnoliopsida</taxon>
        <taxon>eudicotyledons</taxon>
        <taxon>Gunneridae</taxon>
        <taxon>Pentapetalae</taxon>
        <taxon>rosids</taxon>
        <taxon>malvids</taxon>
        <taxon>Sapindales</taxon>
        <taxon>Sapindaceae</taxon>
        <taxon>Hippocastanoideae</taxon>
        <taxon>Acereae</taxon>
        <taxon>Dipteronia</taxon>
    </lineage>
</organism>
<dbReference type="Pfam" id="PF08263">
    <property type="entry name" value="LRRNT_2"/>
    <property type="match status" value="1"/>
</dbReference>
<dbReference type="SUPFAM" id="SSF56112">
    <property type="entry name" value="Protein kinase-like (PK-like)"/>
    <property type="match status" value="1"/>
</dbReference>
<evidence type="ECO:0000256" key="14">
    <source>
        <dbReference type="ARBA" id="ARBA00022840"/>
    </source>
</evidence>
<protein>
    <recommendedName>
        <fullName evidence="3">non-specific serine/threonine protein kinase</fullName>
        <ecNumber evidence="3">2.7.11.1</ecNumber>
    </recommendedName>
</protein>
<dbReference type="EMBL" id="JANJYI010000007">
    <property type="protein sequence ID" value="KAK2642490.1"/>
    <property type="molecule type" value="Genomic_DNA"/>
</dbReference>
<evidence type="ECO:0000256" key="22">
    <source>
        <dbReference type="SAM" id="Phobius"/>
    </source>
</evidence>
<dbReference type="Gene3D" id="3.30.200.20">
    <property type="entry name" value="Phosphorylase Kinase, domain 1"/>
    <property type="match status" value="1"/>
</dbReference>
<evidence type="ECO:0000256" key="21">
    <source>
        <dbReference type="PROSITE-ProRule" id="PRU10141"/>
    </source>
</evidence>
<dbReference type="Proteomes" id="UP001280121">
    <property type="component" value="Unassembled WGS sequence"/>
</dbReference>
<keyword evidence="17" id="KW-0675">Receptor</keyword>
<dbReference type="InterPro" id="IPR000719">
    <property type="entry name" value="Prot_kinase_dom"/>
</dbReference>
<dbReference type="PRINTS" id="PR00019">
    <property type="entry name" value="LEURICHRPT"/>
</dbReference>
<dbReference type="PROSITE" id="PS50011">
    <property type="entry name" value="PROTEIN_KINASE_DOM"/>
    <property type="match status" value="1"/>
</dbReference>
<sequence>METTCFLTGVSIILVYFAMNFLAIEATTNNINTDKSSLLALKAHITDDPRNLLGNNWTASTSVCNWVGITCDSQNKRVIVLNLTSMSLTGTIPPHIGNLSFLVHLSLRDNNFHGSPPTELVQLRRLEILNLGFNNFTGSIPSSLWQCRQLLRLFLGDNKFTGIISTNIGNLSLLRGLHLYDNSLEGQIPRSVFNCTSLQKLDLSGNRLTGSVPSEIGNLQDLNWLSLTGNRLTGLIPSTVFNISTLEVFGIARNRLSGPIPSTIGLGVNLKYVFLWINELNGTIPDSISNASQLTVLDLTSNSLSGPVPTTFGNLRNLEYLSLDSNQLTAESSTQELMNFISSLANCKFVRVLHLGNNPLSSTLPVSIGNLSTTLQEFWVGGCKLKGSIPQEVGNLRNLTTLDLRYNELTGSVPTAIGKMRMLQVLYLDGNQFQGSIPNEVCHLRNLGDLYLSGNKLSGPISACLGDITSLRVLYLDSNSFTSTIPASLWSLKDILKLNLSTNSLSGHLPPDIGNLKVVSEVDLSGNELSGDIPNGIGGLQSLIKFSIAHNRLEGPIPESFGNLISLEILDLSSNNLSGSIPKSIEKLRYLKGINVSFNRLEGEIPTGGSFSNLSAGSFLGNNKLCGAPRFQVPQCKTSSRRGSKSRSVSKPIIYILSAIASTILVLSLIFLLFRCQKKKSKPLDKENMQALSTWRRISYQELEHATNGFDESSLVGTGGFGSVYKGKLFDGTTVAVKVFNLQVERALRSFDDECEVMSKIRHRNLVKIISSCSNNVDFKALVLEYIANGSLEKWLYSHNYCFDILQRLNIMIDVASALEYLHHGYGTPIVHCDLKPNNILLGEDMVARVCDFGMAKLLGEEDSMAQTHTLATIGYMAPEYGSVGIVSARGDVYSFGILMMETFTRKKPTDNMFEEQLSLRCWIKDALPHSVTEVADVNLLGEENLYAKKDCILTILQVAVDCTVELPESRLDITDVLGALSNIKTKFQLLH</sequence>
<dbReference type="SMART" id="SM00369">
    <property type="entry name" value="LRR_TYP"/>
    <property type="match status" value="10"/>
</dbReference>
<feature type="binding site" evidence="21">
    <location>
        <position position="738"/>
    </location>
    <ligand>
        <name>ATP</name>
        <dbReference type="ChEBI" id="CHEBI:30616"/>
    </ligand>
</feature>
<gene>
    <name evidence="24" type="ORF">Ddye_024253</name>
</gene>
<comment type="catalytic activity">
    <reaction evidence="19">
        <text>L-threonyl-[protein] + ATP = O-phospho-L-threonyl-[protein] + ADP + H(+)</text>
        <dbReference type="Rhea" id="RHEA:46608"/>
        <dbReference type="Rhea" id="RHEA-COMP:11060"/>
        <dbReference type="Rhea" id="RHEA-COMP:11605"/>
        <dbReference type="ChEBI" id="CHEBI:15378"/>
        <dbReference type="ChEBI" id="CHEBI:30013"/>
        <dbReference type="ChEBI" id="CHEBI:30616"/>
        <dbReference type="ChEBI" id="CHEBI:61977"/>
        <dbReference type="ChEBI" id="CHEBI:456216"/>
        <dbReference type="EC" id="2.7.11.1"/>
    </reaction>
</comment>
<dbReference type="SUPFAM" id="SSF52047">
    <property type="entry name" value="RNI-like"/>
    <property type="match status" value="1"/>
</dbReference>
<reference evidence="24" key="1">
    <citation type="journal article" date="2023" name="Plant J.">
        <title>Genome sequences and population genomics provide insights into the demographic history, inbreeding, and mutation load of two 'living fossil' tree species of Dipteronia.</title>
        <authorList>
            <person name="Feng Y."/>
            <person name="Comes H.P."/>
            <person name="Chen J."/>
            <person name="Zhu S."/>
            <person name="Lu R."/>
            <person name="Zhang X."/>
            <person name="Li P."/>
            <person name="Qiu J."/>
            <person name="Olsen K.M."/>
            <person name="Qiu Y."/>
        </authorList>
    </citation>
    <scope>NUCLEOTIDE SEQUENCE</scope>
    <source>
        <strain evidence="24">KIB01</strain>
    </source>
</reference>
<dbReference type="Pfam" id="PF23598">
    <property type="entry name" value="LRR_14"/>
    <property type="match status" value="1"/>
</dbReference>
<keyword evidence="14 21" id="KW-0067">ATP-binding</keyword>
<keyword evidence="7" id="KW-0433">Leucine-rich repeat</keyword>
<evidence type="ECO:0000256" key="3">
    <source>
        <dbReference type="ARBA" id="ARBA00012513"/>
    </source>
</evidence>
<dbReference type="InterPro" id="IPR001245">
    <property type="entry name" value="Ser-Thr/Tyr_kinase_cat_dom"/>
</dbReference>
<feature type="transmembrane region" description="Helical" evidence="22">
    <location>
        <begin position="653"/>
        <end position="674"/>
    </location>
</feature>
<dbReference type="InterPro" id="IPR017441">
    <property type="entry name" value="Protein_kinase_ATP_BS"/>
</dbReference>
<keyword evidence="4" id="KW-1003">Cell membrane</keyword>